<dbReference type="GO" id="GO:0140673">
    <property type="term" value="P:transcription elongation-coupled chromatin remodeling"/>
    <property type="evidence" value="ECO:0007669"/>
    <property type="project" value="TreeGrafter"/>
</dbReference>
<protein>
    <recommendedName>
        <fullName evidence="5">Cytokine-like nuclear factor N-PAC</fullName>
    </recommendedName>
    <alternativeName>
        <fullName evidence="4">Glyoxylate reductase 1 homolog</fullName>
    </alternativeName>
</protein>
<keyword evidence="3" id="KW-0158">Chromosome</keyword>
<dbReference type="Gene3D" id="3.40.50.720">
    <property type="entry name" value="NAD(P)-binding Rossmann-like Domain"/>
    <property type="match status" value="1"/>
</dbReference>
<dbReference type="Proteomes" id="UP001142055">
    <property type="component" value="Chromosome 3"/>
</dbReference>
<evidence type="ECO:0000256" key="4">
    <source>
        <dbReference type="ARBA" id="ARBA00030287"/>
    </source>
</evidence>
<evidence type="ECO:0000256" key="3">
    <source>
        <dbReference type="ARBA" id="ARBA00022454"/>
    </source>
</evidence>
<evidence type="ECO:0000259" key="7">
    <source>
        <dbReference type="PROSITE" id="PS50812"/>
    </source>
</evidence>
<dbReference type="Gene3D" id="2.30.30.140">
    <property type="match status" value="1"/>
</dbReference>
<keyword evidence="9" id="KW-1185">Reference proteome</keyword>
<dbReference type="PANTHER" id="PTHR43580:SF2">
    <property type="entry name" value="CYTOKINE-LIKE NUCLEAR FACTOR N-PAC"/>
    <property type="match status" value="1"/>
</dbReference>
<dbReference type="InterPro" id="IPR051265">
    <property type="entry name" value="HIBADH-related_NP60_sf"/>
</dbReference>
<dbReference type="EMBL" id="JAPWDV010000003">
    <property type="protein sequence ID" value="KAJ6217704.1"/>
    <property type="molecule type" value="Genomic_DNA"/>
</dbReference>
<dbReference type="PROSITE" id="PS50812">
    <property type="entry name" value="PWWP"/>
    <property type="match status" value="1"/>
</dbReference>
<dbReference type="GO" id="GO:0050661">
    <property type="term" value="F:NADP binding"/>
    <property type="evidence" value="ECO:0007669"/>
    <property type="project" value="InterPro"/>
</dbReference>
<dbReference type="InterPro" id="IPR006115">
    <property type="entry name" value="6PGDH_NADP-bd"/>
</dbReference>
<evidence type="ECO:0000313" key="8">
    <source>
        <dbReference type="EMBL" id="KAJ6217704.1"/>
    </source>
</evidence>
<dbReference type="Pfam" id="PF03446">
    <property type="entry name" value="NAD_binding_2"/>
    <property type="match status" value="1"/>
</dbReference>
<dbReference type="SUPFAM" id="SSF48179">
    <property type="entry name" value="6-phosphogluconate dehydrogenase C-terminal domain-like"/>
    <property type="match status" value="1"/>
</dbReference>
<evidence type="ECO:0000256" key="1">
    <source>
        <dbReference type="ARBA" id="ARBA00004286"/>
    </source>
</evidence>
<evidence type="ECO:0000313" key="9">
    <source>
        <dbReference type="Proteomes" id="UP001142055"/>
    </source>
</evidence>
<dbReference type="AlphaFoldDB" id="A0A9Q0RKG0"/>
<feature type="compositionally biased region" description="Polar residues" evidence="6">
    <location>
        <begin position="107"/>
        <end position="134"/>
    </location>
</feature>
<accession>A0A9Q0RKG0</accession>
<dbReference type="InterPro" id="IPR036291">
    <property type="entry name" value="NAD(P)-bd_dom_sf"/>
</dbReference>
<organism evidence="8 9">
    <name type="scientific">Blomia tropicalis</name>
    <name type="common">Mite</name>
    <dbReference type="NCBI Taxonomy" id="40697"/>
    <lineage>
        <taxon>Eukaryota</taxon>
        <taxon>Metazoa</taxon>
        <taxon>Ecdysozoa</taxon>
        <taxon>Arthropoda</taxon>
        <taxon>Chelicerata</taxon>
        <taxon>Arachnida</taxon>
        <taxon>Acari</taxon>
        <taxon>Acariformes</taxon>
        <taxon>Sarcoptiformes</taxon>
        <taxon>Astigmata</taxon>
        <taxon>Glycyphagoidea</taxon>
        <taxon>Echimyopodidae</taxon>
        <taxon>Blomia</taxon>
    </lineage>
</organism>
<proteinExistence type="inferred from homology"/>
<comment type="similarity">
    <text evidence="2">Belongs to the HIBADH-related family. NP60 subfamily.</text>
</comment>
<feature type="domain" description="PWWP" evidence="7">
    <location>
        <begin position="12"/>
        <end position="59"/>
    </location>
</feature>
<dbReference type="OMA" id="QMISGIT"/>
<gene>
    <name evidence="8" type="ORF">RDWZM_008861</name>
</gene>
<dbReference type="Gene3D" id="1.10.1040.10">
    <property type="entry name" value="N-(1-d-carboxylethyl)-l-norvaline Dehydrogenase, domain 2"/>
    <property type="match status" value="1"/>
</dbReference>
<dbReference type="GO" id="GO:0000785">
    <property type="term" value="C:chromatin"/>
    <property type="evidence" value="ECO:0007669"/>
    <property type="project" value="TreeGrafter"/>
</dbReference>
<comment type="caution">
    <text evidence="8">The sequence shown here is derived from an EMBL/GenBank/DDBJ whole genome shotgun (WGS) entry which is preliminary data.</text>
</comment>
<evidence type="ECO:0000256" key="5">
    <source>
        <dbReference type="ARBA" id="ARBA00034140"/>
    </source>
</evidence>
<dbReference type="SUPFAM" id="SSF63748">
    <property type="entry name" value="Tudor/PWWP/MBT"/>
    <property type="match status" value="1"/>
</dbReference>
<dbReference type="SMART" id="SM00293">
    <property type="entry name" value="PWWP"/>
    <property type="match status" value="1"/>
</dbReference>
<dbReference type="GO" id="GO:0031491">
    <property type="term" value="F:nucleosome binding"/>
    <property type="evidence" value="ECO:0007669"/>
    <property type="project" value="TreeGrafter"/>
</dbReference>
<dbReference type="InterPro" id="IPR000313">
    <property type="entry name" value="PWWP_dom"/>
</dbReference>
<dbReference type="InterPro" id="IPR008927">
    <property type="entry name" value="6-PGluconate_DH-like_C_sf"/>
</dbReference>
<feature type="region of interest" description="Disordered" evidence="6">
    <location>
        <begin position="104"/>
        <end position="135"/>
    </location>
</feature>
<comment type="subcellular location">
    <subcellularLocation>
        <location evidence="1">Chromosome</location>
    </subcellularLocation>
</comment>
<dbReference type="InterPro" id="IPR013328">
    <property type="entry name" value="6PGD_dom2"/>
</dbReference>
<reference evidence="8" key="1">
    <citation type="submission" date="2022-12" db="EMBL/GenBank/DDBJ databases">
        <title>Genome assemblies of Blomia tropicalis.</title>
        <authorList>
            <person name="Cui Y."/>
        </authorList>
    </citation>
    <scope>NUCLEOTIDE SEQUENCE</scope>
    <source>
        <tissue evidence="8">Adult mites</tissue>
    </source>
</reference>
<dbReference type="PANTHER" id="PTHR43580">
    <property type="entry name" value="OXIDOREDUCTASE GLYR1-RELATED"/>
    <property type="match status" value="1"/>
</dbReference>
<name>A0A9Q0RKG0_BLOTA</name>
<dbReference type="GO" id="GO:0003677">
    <property type="term" value="F:DNA binding"/>
    <property type="evidence" value="ECO:0007669"/>
    <property type="project" value="TreeGrafter"/>
</dbReference>
<sequence>MAEMSSPGKYNFGDLVWAKLKGFSIWPGRKPKNSYCVRFFGSNDYAWIGKESIYPYEQHREQYSKSCKSVTFKKALRLSEDQFIAIKGDKSYEPLSVLLNHNEKKASLSTPQPVKSTDPFNSKKANTASASVQRDYSRTPFKRSDTFETPTKRELKTETKIDNKKRLRLSPSIAKKEVDDSNLNDDYLSDEPTTNNIKLNKVKPRCIEKPSNLKFGFIGLGKVGQQVLKHILSAGHEVSIWNRTPSKCKEFEKLGASVMKTPGDVIRAADITFSCLTDSEASSSIFFGNCGVSSEINASKGYVELTSMDPSTSVEIEIAINERGGRYLEAPLIYGYPQELEEGKVLAVVAGNRSLFDDCNSCFEAICSHVYFLDECVGAAAKMSIVISSLYGNINGIVMESMTLVERLGLLTKDFVEIISKSSFSSSFLKAKATSILDNTLVRDIAMAHIRRNFNYTLGLANTKTFSTPITATTNEVFKQKFSHYF</sequence>
<dbReference type="Pfam" id="PF00855">
    <property type="entry name" value="PWWP"/>
    <property type="match status" value="1"/>
</dbReference>
<evidence type="ECO:0000256" key="6">
    <source>
        <dbReference type="SAM" id="MobiDB-lite"/>
    </source>
</evidence>
<evidence type="ECO:0000256" key="2">
    <source>
        <dbReference type="ARBA" id="ARBA00007598"/>
    </source>
</evidence>
<dbReference type="SUPFAM" id="SSF51735">
    <property type="entry name" value="NAD(P)-binding Rossmann-fold domains"/>
    <property type="match status" value="1"/>
</dbReference>